<dbReference type="RefSeq" id="WP_053966128.1">
    <property type="nucleotide sequence ID" value="NZ_JAWJXX010000009.1"/>
</dbReference>
<dbReference type="Pfam" id="PF24035">
    <property type="entry name" value="DUF7344"/>
    <property type="match status" value="1"/>
</dbReference>
<dbReference type="PATRIC" id="fig|1705562.3.peg.1010"/>
<evidence type="ECO:0000313" key="4">
    <source>
        <dbReference type="EMBL" id="NLV07288.1"/>
    </source>
</evidence>
<dbReference type="Proteomes" id="UP000037729">
    <property type="component" value="Unassembled WGS sequence"/>
</dbReference>
<keyword evidence="5" id="KW-1185">Reference proteome</keyword>
<dbReference type="InterPro" id="IPR055768">
    <property type="entry name" value="DUF7344"/>
</dbReference>
<dbReference type="OrthoDB" id="247722at2157"/>
<dbReference type="Proteomes" id="UP000610611">
    <property type="component" value="Unassembled WGS sequence"/>
</dbReference>
<feature type="region of interest" description="Disordered" evidence="1">
    <location>
        <begin position="118"/>
        <end position="139"/>
    </location>
</feature>
<evidence type="ECO:0000256" key="1">
    <source>
        <dbReference type="SAM" id="MobiDB-lite"/>
    </source>
</evidence>
<feature type="compositionally biased region" description="Polar residues" evidence="1">
    <location>
        <begin position="118"/>
        <end position="127"/>
    </location>
</feature>
<evidence type="ECO:0000259" key="2">
    <source>
        <dbReference type="Pfam" id="PF24035"/>
    </source>
</evidence>
<evidence type="ECO:0000313" key="5">
    <source>
        <dbReference type="Proteomes" id="UP000037729"/>
    </source>
</evidence>
<accession>A0A0M9ALE5</accession>
<organism evidence="3 5">
    <name type="scientific">Haloarcula rubripromontorii</name>
    <dbReference type="NCBI Taxonomy" id="1705562"/>
    <lineage>
        <taxon>Archaea</taxon>
        <taxon>Methanobacteriati</taxon>
        <taxon>Methanobacteriota</taxon>
        <taxon>Stenosarchaea group</taxon>
        <taxon>Halobacteria</taxon>
        <taxon>Halobacteriales</taxon>
        <taxon>Haloarculaceae</taxon>
        <taxon>Haloarcula</taxon>
    </lineage>
</organism>
<proteinExistence type="predicted"/>
<reference evidence="4" key="2">
    <citation type="submission" date="2019-12" db="EMBL/GenBank/DDBJ databases">
        <title>The whole-genome sequencing of Haloarcula japonica strain pws8.</title>
        <authorList>
            <person name="Verma D.K."/>
            <person name="Gopal K."/>
            <person name="Prasad E.S."/>
        </authorList>
    </citation>
    <scope>NUCLEOTIDE SEQUENCE</scope>
    <source>
        <strain evidence="4">Pws8</strain>
    </source>
</reference>
<sequence length="139" mass="15431">MNTKQTEIPDSLPLDDRLSLLSSHYRRYLLYGLSQYTTPVSLAVLADTVTEFEHGTPAEQHRDERLTIYTALYHNHLPRLVDAGVVQYNQSEDMVDIGPNAPALVPLLESTLEHDLSASGNGLTSNAVDIDSLQPERSN</sequence>
<gene>
    <name evidence="3" type="ORF">AMS69_00375</name>
    <name evidence="4" type="ORF">GOC83_14235</name>
</gene>
<protein>
    <recommendedName>
        <fullName evidence="2">DUF7344 domain-containing protein</fullName>
    </recommendedName>
</protein>
<dbReference type="EMBL" id="LIUF01000001">
    <property type="protein sequence ID" value="KOX94352.1"/>
    <property type="molecule type" value="Genomic_DNA"/>
</dbReference>
<dbReference type="AlphaFoldDB" id="A0A0M9ALE5"/>
<name>A0A0M9ALE5_9EURY</name>
<feature type="domain" description="DUF7344" evidence="2">
    <location>
        <begin position="19"/>
        <end position="95"/>
    </location>
</feature>
<comment type="caution">
    <text evidence="3">The sequence shown here is derived from an EMBL/GenBank/DDBJ whole genome shotgun (WGS) entry which is preliminary data.</text>
</comment>
<dbReference type="EMBL" id="WOWB01000001">
    <property type="protein sequence ID" value="NLV07288.1"/>
    <property type="molecule type" value="Genomic_DNA"/>
</dbReference>
<evidence type="ECO:0000313" key="3">
    <source>
        <dbReference type="EMBL" id="KOX94352.1"/>
    </source>
</evidence>
<reference evidence="3 5" key="1">
    <citation type="submission" date="2015-08" db="EMBL/GenBank/DDBJ databases">
        <title>Genomes of Isolates from Cabo Rojo, PR.</title>
        <authorList>
            <person name="Sanchez-Nieves R.L."/>
            <person name="Montalvo-Rodriguez R."/>
        </authorList>
    </citation>
    <scope>NUCLEOTIDE SEQUENCE [LARGE SCALE GENOMIC DNA]</scope>
    <source>
        <strain evidence="3 5">SL3</strain>
    </source>
</reference>